<evidence type="ECO:0000256" key="1">
    <source>
        <dbReference type="SAM" id="MobiDB-lite"/>
    </source>
</evidence>
<comment type="caution">
    <text evidence="2">The sequence shown here is derived from an EMBL/GenBank/DDBJ whole genome shotgun (WGS) entry which is preliminary data.</text>
</comment>
<name>A0A7J9HDP0_9ROSI</name>
<dbReference type="InterPro" id="IPR036457">
    <property type="entry name" value="PPM-type-like_dom_sf"/>
</dbReference>
<dbReference type="AlphaFoldDB" id="A0A7J9HDP0"/>
<evidence type="ECO:0000313" key="2">
    <source>
        <dbReference type="EMBL" id="MBA0807055.1"/>
    </source>
</evidence>
<evidence type="ECO:0000313" key="3">
    <source>
        <dbReference type="Proteomes" id="UP000593560"/>
    </source>
</evidence>
<keyword evidence="3" id="KW-1185">Reference proteome</keyword>
<accession>A0A7J9HDP0</accession>
<gene>
    <name evidence="2" type="ORF">Gohar_022883</name>
</gene>
<sequence length="97" mass="10377">MGYLNSVLQSSSQVHSEDRPASGGGLSVTFSGYSQNGKFSYGYASSPGKRSSMEDFYETRIDGVDGEIVGLFGVFDGISSLTLIYLSLSHSCKHGTY</sequence>
<organism evidence="2 3">
    <name type="scientific">Gossypium harknessii</name>
    <dbReference type="NCBI Taxonomy" id="34285"/>
    <lineage>
        <taxon>Eukaryota</taxon>
        <taxon>Viridiplantae</taxon>
        <taxon>Streptophyta</taxon>
        <taxon>Embryophyta</taxon>
        <taxon>Tracheophyta</taxon>
        <taxon>Spermatophyta</taxon>
        <taxon>Magnoliopsida</taxon>
        <taxon>eudicotyledons</taxon>
        <taxon>Gunneridae</taxon>
        <taxon>Pentapetalae</taxon>
        <taxon>rosids</taxon>
        <taxon>malvids</taxon>
        <taxon>Malvales</taxon>
        <taxon>Malvaceae</taxon>
        <taxon>Malvoideae</taxon>
        <taxon>Gossypium</taxon>
    </lineage>
</organism>
<feature type="region of interest" description="Disordered" evidence="1">
    <location>
        <begin position="1"/>
        <end position="23"/>
    </location>
</feature>
<dbReference type="OrthoDB" id="1731131at2759"/>
<dbReference type="EMBL" id="JABFAD010000009">
    <property type="protein sequence ID" value="MBA0807055.1"/>
    <property type="molecule type" value="Genomic_DNA"/>
</dbReference>
<protein>
    <submittedName>
        <fullName evidence="2">Uncharacterized protein</fullName>
    </submittedName>
</protein>
<dbReference type="Proteomes" id="UP000593560">
    <property type="component" value="Unassembled WGS sequence"/>
</dbReference>
<reference evidence="2 3" key="1">
    <citation type="journal article" date="2019" name="Genome Biol. Evol.">
        <title>Insights into the evolution of the New World diploid cottons (Gossypium, subgenus Houzingenia) based on genome sequencing.</title>
        <authorList>
            <person name="Grover C.E."/>
            <person name="Arick M.A. 2nd"/>
            <person name="Thrash A."/>
            <person name="Conover J.L."/>
            <person name="Sanders W.S."/>
            <person name="Peterson D.G."/>
            <person name="Frelichowski J.E."/>
            <person name="Scheffler J.A."/>
            <person name="Scheffler B.E."/>
            <person name="Wendel J.F."/>
        </authorList>
    </citation>
    <scope>NUCLEOTIDE SEQUENCE [LARGE SCALE GENOMIC DNA]</scope>
    <source>
        <strain evidence="2">0</strain>
        <tissue evidence="2">Leaf</tissue>
    </source>
</reference>
<feature type="compositionally biased region" description="Polar residues" evidence="1">
    <location>
        <begin position="1"/>
        <end position="14"/>
    </location>
</feature>
<dbReference type="SUPFAM" id="SSF81606">
    <property type="entry name" value="PP2C-like"/>
    <property type="match status" value="1"/>
</dbReference>
<proteinExistence type="predicted"/>